<evidence type="ECO:0000256" key="6">
    <source>
        <dbReference type="SAM" id="MobiDB-lite"/>
    </source>
</evidence>
<dbReference type="GO" id="GO:0003729">
    <property type="term" value="F:mRNA binding"/>
    <property type="evidence" value="ECO:0007669"/>
    <property type="project" value="TreeGrafter"/>
</dbReference>
<keyword evidence="3 5" id="KW-0694">RNA-binding</keyword>
<evidence type="ECO:0000259" key="7">
    <source>
        <dbReference type="PROSITE" id="PS50102"/>
    </source>
</evidence>
<dbReference type="EMBL" id="KE560617">
    <property type="protein sequence ID" value="EPZ36241.1"/>
    <property type="molecule type" value="Genomic_DNA"/>
</dbReference>
<dbReference type="Gene3D" id="3.30.70.330">
    <property type="match status" value="3"/>
</dbReference>
<dbReference type="OrthoDB" id="267048at2759"/>
<dbReference type="PANTHER" id="PTHR48039:SF5">
    <property type="entry name" value="RNA-BINDING PROTEIN 28"/>
    <property type="match status" value="1"/>
</dbReference>
<feature type="compositionally biased region" description="Acidic residues" evidence="6">
    <location>
        <begin position="274"/>
        <end position="283"/>
    </location>
</feature>
<keyword evidence="2" id="KW-0677">Repeat</keyword>
<feature type="compositionally biased region" description="Basic and acidic residues" evidence="6">
    <location>
        <begin position="679"/>
        <end position="700"/>
    </location>
</feature>
<keyword evidence="4" id="KW-0539">Nucleus</keyword>
<evidence type="ECO:0000256" key="5">
    <source>
        <dbReference type="PROSITE-ProRule" id="PRU00176"/>
    </source>
</evidence>
<dbReference type="Pfam" id="PF00076">
    <property type="entry name" value="RRM_1"/>
    <property type="match status" value="2"/>
</dbReference>
<dbReference type="InterPro" id="IPR012677">
    <property type="entry name" value="Nucleotide-bd_a/b_plait_sf"/>
</dbReference>
<accession>A0A075B139</accession>
<feature type="region of interest" description="Disordered" evidence="6">
    <location>
        <begin position="271"/>
        <end position="348"/>
    </location>
</feature>
<dbReference type="PROSITE" id="PS50102">
    <property type="entry name" value="RRM"/>
    <property type="match status" value="3"/>
</dbReference>
<gene>
    <name evidence="8" type="ORF">O9G_003866</name>
</gene>
<feature type="region of interest" description="Disordered" evidence="6">
    <location>
        <begin position="651"/>
        <end position="738"/>
    </location>
</feature>
<organism evidence="8 9">
    <name type="scientific">Rozella allomycis (strain CSF55)</name>
    <dbReference type="NCBI Taxonomy" id="988480"/>
    <lineage>
        <taxon>Eukaryota</taxon>
        <taxon>Fungi</taxon>
        <taxon>Fungi incertae sedis</taxon>
        <taxon>Cryptomycota</taxon>
        <taxon>Cryptomycota incertae sedis</taxon>
        <taxon>Rozella</taxon>
    </lineage>
</organism>
<dbReference type="GO" id="GO:0005730">
    <property type="term" value="C:nucleolus"/>
    <property type="evidence" value="ECO:0007669"/>
    <property type="project" value="TreeGrafter"/>
</dbReference>
<dbReference type="HOGENOM" id="CLU_364340_0_0_1"/>
<dbReference type="SMART" id="SM00360">
    <property type="entry name" value="RRM"/>
    <property type="match status" value="3"/>
</dbReference>
<name>A0A075B139_ROZAC</name>
<dbReference type="SUPFAM" id="SSF54928">
    <property type="entry name" value="RNA-binding domain, RBD"/>
    <property type="match status" value="3"/>
</dbReference>
<dbReference type="CDD" id="cd12416">
    <property type="entry name" value="RRM4_RBM28_like"/>
    <property type="match status" value="1"/>
</dbReference>
<feature type="domain" description="RRM" evidence="7">
    <location>
        <begin position="357"/>
        <end position="461"/>
    </location>
</feature>
<feature type="compositionally biased region" description="Basic and acidic residues" evidence="6">
    <location>
        <begin position="651"/>
        <end position="670"/>
    </location>
</feature>
<feature type="region of interest" description="Disordered" evidence="6">
    <location>
        <begin position="33"/>
        <end position="78"/>
    </location>
</feature>
<dbReference type="InterPro" id="IPR000504">
    <property type="entry name" value="RRM_dom"/>
</dbReference>
<feature type="compositionally biased region" description="Basic and acidic residues" evidence="6">
    <location>
        <begin position="50"/>
        <end position="78"/>
    </location>
</feature>
<proteinExistence type="predicted"/>
<evidence type="ECO:0000313" key="8">
    <source>
        <dbReference type="EMBL" id="EPZ36241.1"/>
    </source>
</evidence>
<feature type="domain" description="RRM" evidence="7">
    <location>
        <begin position="166"/>
        <end position="243"/>
    </location>
</feature>
<comment type="subcellular location">
    <subcellularLocation>
        <location evidence="1">Nucleus</location>
    </subcellularLocation>
</comment>
<dbReference type="InterPro" id="IPR051945">
    <property type="entry name" value="RRM_MRD1_RNA_proc_ribogen"/>
</dbReference>
<feature type="domain" description="RRM" evidence="7">
    <location>
        <begin position="530"/>
        <end position="635"/>
    </location>
</feature>
<dbReference type="Proteomes" id="UP000030755">
    <property type="component" value="Unassembled WGS sequence"/>
</dbReference>
<evidence type="ECO:0000256" key="2">
    <source>
        <dbReference type="ARBA" id="ARBA00022737"/>
    </source>
</evidence>
<dbReference type="AlphaFoldDB" id="A0A075B139"/>
<dbReference type="InterPro" id="IPR035979">
    <property type="entry name" value="RBD_domain_sf"/>
</dbReference>
<dbReference type="STRING" id="988480.A0A075B139"/>
<reference evidence="8 9" key="1">
    <citation type="journal article" date="2013" name="Curr. Biol.">
        <title>Shared signatures of parasitism and phylogenomics unite Cryptomycota and microsporidia.</title>
        <authorList>
            <person name="James T.Y."/>
            <person name="Pelin A."/>
            <person name="Bonen L."/>
            <person name="Ahrendt S."/>
            <person name="Sain D."/>
            <person name="Corradi N."/>
            <person name="Stajich J.E."/>
        </authorList>
    </citation>
    <scope>NUCLEOTIDE SEQUENCE [LARGE SCALE GENOMIC DNA]</scope>
    <source>
        <strain evidence="8 9">CSF55</strain>
    </source>
</reference>
<evidence type="ECO:0000256" key="3">
    <source>
        <dbReference type="ARBA" id="ARBA00022884"/>
    </source>
</evidence>
<evidence type="ECO:0000256" key="1">
    <source>
        <dbReference type="ARBA" id="ARBA00004123"/>
    </source>
</evidence>
<sequence>SSIKEENAVKAKSVLEDKKLHGRNIQVDFALKKKREEDMKPGKRTLKKMNPSEREKVKEEKKEKSEEEILAEKKEKKEKVKQEMIKKAQEAKQAEEASPASTLVLVKNVAKDVDQKQFYKRVKKLGDVSIVSFGDGQGEAREGFKKLDQHVFKGETMSCEYVYENRRLIIRNLDFAVDEEYLKEEFGKIGLVTDVQIPVKEDGQKRGFAFVEMGTEKLAKKIIKEFNGKEIKKRPVAIDFAFNKEEFEKKKVEIEEKEALIAKKREEEERLVFNEEDDEEFDMEMNPIEGNEEVEEVEEVEESEKESDSDDDSDNENDDEEESEGEINDDKAEQQNETERKDIQKKKEKSWDTEDGCTVFIRNILLSASYESIKEALKPFGEIVYVKMVKDKETGEFKGTAFARFKTKEQANDAIEKSKLGLINSNSALSDRTLVKSSLLVQDDQGVYIEGKPVSIFPAIKDVDNLIKKRDEEGSSDVDKRNYFLLKEGVIFPDSPAAKDLTPSELKRRMESFDERKRQLKNPNFIVSKTRLSVRNLPLDVDETQLKLLARNSVMERKKLTEEEKKLEGWDKKLKIVQVKIVKSKDRVDSNGKFRSKGYGFIQFSQFCHAMMALRHMNNNPNLLKKRLIVEFAIENLNIVKKRNEKLKAKELKDKNDEKKDNESKEEKGSKKEKKVKKPKENKDSEMSTEKVKSKTDPSKPKKKKKQQEKVDQPQPVVTNQLKRKVDESLIDKKKKKKKNIEKVDNFDAILSSYKDKLSNELNTSAL</sequence>
<feature type="compositionally biased region" description="Acidic residues" evidence="6">
    <location>
        <begin position="290"/>
        <end position="327"/>
    </location>
</feature>
<evidence type="ECO:0000256" key="4">
    <source>
        <dbReference type="ARBA" id="ARBA00023242"/>
    </source>
</evidence>
<protein>
    <submittedName>
        <fullName evidence="8">Nucleotide-binding, alpha-beta plait domain-containing protein</fullName>
    </submittedName>
</protein>
<keyword evidence="9" id="KW-1185">Reference proteome</keyword>
<feature type="non-terminal residue" evidence="8">
    <location>
        <position position="1"/>
    </location>
</feature>
<dbReference type="PANTHER" id="PTHR48039">
    <property type="entry name" value="RNA-BINDING MOTIF PROTEIN 14B"/>
    <property type="match status" value="1"/>
</dbReference>
<evidence type="ECO:0000313" key="9">
    <source>
        <dbReference type="Proteomes" id="UP000030755"/>
    </source>
</evidence>
<feature type="compositionally biased region" description="Basic and acidic residues" evidence="6">
    <location>
        <begin position="328"/>
        <end position="342"/>
    </location>
</feature>